<organism evidence="1 2">
    <name type="scientific">Petrachloros mirabilis ULC683</name>
    <dbReference type="NCBI Taxonomy" id="2781853"/>
    <lineage>
        <taxon>Bacteria</taxon>
        <taxon>Bacillati</taxon>
        <taxon>Cyanobacteriota</taxon>
        <taxon>Cyanophyceae</taxon>
        <taxon>Synechococcales</taxon>
        <taxon>Petrachlorosaceae</taxon>
        <taxon>Petrachloros</taxon>
        <taxon>Petrachloros mirabilis</taxon>
    </lineage>
</organism>
<dbReference type="RefSeq" id="WP_161827051.1">
    <property type="nucleotide sequence ID" value="NZ_WVIC01000058.1"/>
</dbReference>
<keyword evidence="2" id="KW-1185">Reference proteome</keyword>
<evidence type="ECO:0000313" key="1">
    <source>
        <dbReference type="EMBL" id="NCJ08581.1"/>
    </source>
</evidence>
<gene>
    <name evidence="1" type="ORF">GS597_19120</name>
</gene>
<dbReference type="EMBL" id="WVIC01000058">
    <property type="protein sequence ID" value="NCJ08581.1"/>
    <property type="molecule type" value="Genomic_DNA"/>
</dbReference>
<proteinExistence type="predicted"/>
<dbReference type="Proteomes" id="UP000607397">
    <property type="component" value="Unassembled WGS sequence"/>
</dbReference>
<evidence type="ECO:0000313" key="2">
    <source>
        <dbReference type="Proteomes" id="UP000607397"/>
    </source>
</evidence>
<reference evidence="1" key="1">
    <citation type="submission" date="2019-12" db="EMBL/GenBank/DDBJ databases">
        <title>High-Quality draft genome sequences of three cyanobacteria isolated from the limestone walls of the Old Cathedral of Coimbra.</title>
        <authorList>
            <person name="Tiago I."/>
            <person name="Soares F."/>
            <person name="Portugal A."/>
        </authorList>
    </citation>
    <scope>NUCLEOTIDE SEQUENCE [LARGE SCALE GENOMIC DNA]</scope>
    <source>
        <strain evidence="1">C</strain>
    </source>
</reference>
<dbReference type="AlphaFoldDB" id="A0A8K2A2B0"/>
<name>A0A8K2A2B0_9CYAN</name>
<protein>
    <submittedName>
        <fullName evidence="1">Uncharacterized protein</fullName>
    </submittedName>
</protein>
<accession>A0A8K2A2B0</accession>
<comment type="caution">
    <text evidence="1">The sequence shown here is derived from an EMBL/GenBank/DDBJ whole genome shotgun (WGS) entry which is preliminary data.</text>
</comment>
<sequence>METNNPMELLRKGFHVTLGATTSLVESVQDPQKREENLAELQLGFDELTQLWAAKGEVTELEGRQMLDNLMAQQQSTSADSTAYGVTGTTATTALLQEQLKELTVQLAAIRQEIIQGGE</sequence>